<accession>Q0TYS1</accession>
<proteinExistence type="predicted"/>
<dbReference type="KEGG" id="pno:SNOG_15346"/>
<dbReference type="RefSeq" id="XP_001805497.1">
    <property type="nucleotide sequence ID" value="XM_001805445.1"/>
</dbReference>
<evidence type="ECO:0000313" key="3">
    <source>
        <dbReference type="Proteomes" id="UP000001055"/>
    </source>
</evidence>
<protein>
    <submittedName>
        <fullName evidence="2">Uncharacterized protein</fullName>
    </submittedName>
</protein>
<dbReference type="Proteomes" id="UP000001055">
    <property type="component" value="Unassembled WGS sequence"/>
</dbReference>
<organism evidence="2 3">
    <name type="scientific">Phaeosphaeria nodorum (strain SN15 / ATCC MYA-4574 / FGSC 10173)</name>
    <name type="common">Glume blotch fungus</name>
    <name type="synonym">Parastagonospora nodorum</name>
    <dbReference type="NCBI Taxonomy" id="321614"/>
    <lineage>
        <taxon>Eukaryota</taxon>
        <taxon>Fungi</taxon>
        <taxon>Dikarya</taxon>
        <taxon>Ascomycota</taxon>
        <taxon>Pezizomycotina</taxon>
        <taxon>Dothideomycetes</taxon>
        <taxon>Pleosporomycetidae</taxon>
        <taxon>Pleosporales</taxon>
        <taxon>Pleosporineae</taxon>
        <taxon>Phaeosphaeriaceae</taxon>
        <taxon>Parastagonospora</taxon>
    </lineage>
</organism>
<dbReference type="EMBL" id="CH445361">
    <property type="protein sequence ID" value="EAT77279.1"/>
    <property type="molecule type" value="Genomic_DNA"/>
</dbReference>
<evidence type="ECO:0000313" key="2">
    <source>
        <dbReference type="EMBL" id="EAT77279.1"/>
    </source>
</evidence>
<dbReference type="AlphaFoldDB" id="Q0TYS1"/>
<evidence type="ECO:0000256" key="1">
    <source>
        <dbReference type="SAM" id="MobiDB-lite"/>
    </source>
</evidence>
<reference evidence="3" key="1">
    <citation type="journal article" date="2007" name="Plant Cell">
        <title>Dothideomycete-plant interactions illuminated by genome sequencing and EST analysis of the wheat pathogen Stagonospora nodorum.</title>
        <authorList>
            <person name="Hane J.K."/>
            <person name="Lowe R.G."/>
            <person name="Solomon P.S."/>
            <person name="Tan K.C."/>
            <person name="Schoch C.L."/>
            <person name="Spatafora J.W."/>
            <person name="Crous P.W."/>
            <person name="Kodira C."/>
            <person name="Birren B.W."/>
            <person name="Galagan J.E."/>
            <person name="Torriani S.F."/>
            <person name="McDonald B.A."/>
            <person name="Oliver R.P."/>
        </authorList>
    </citation>
    <scope>NUCLEOTIDE SEQUENCE [LARGE SCALE GENOMIC DNA]</scope>
    <source>
        <strain evidence="3">SN15 / ATCC MYA-4574 / FGSC 10173</strain>
    </source>
</reference>
<dbReference type="GeneID" id="5982426"/>
<feature type="region of interest" description="Disordered" evidence="1">
    <location>
        <begin position="1"/>
        <end position="24"/>
    </location>
</feature>
<gene>
    <name evidence="2" type="ORF">SNOG_15346</name>
</gene>
<sequence>MASDQGATAPHTGITALKNATGGYPCCVQETRSLWE</sequence>
<dbReference type="InParanoid" id="Q0TYS1"/>
<name>Q0TYS1_PHANO</name>